<gene>
    <name evidence="1" type="ORF">LKD70_16425</name>
</gene>
<accession>A0ABS8G2B6</accession>
<protein>
    <submittedName>
        <fullName evidence="1">Uncharacterized protein</fullName>
    </submittedName>
</protein>
<comment type="caution">
    <text evidence="1">The sequence shown here is derived from an EMBL/GenBank/DDBJ whole genome shotgun (WGS) entry which is preliminary data.</text>
</comment>
<name>A0ABS8G2B6_9FIRM</name>
<keyword evidence="2" id="KW-1185">Reference proteome</keyword>
<dbReference type="EMBL" id="JAJEQX010000042">
    <property type="protein sequence ID" value="MCC2255979.1"/>
    <property type="molecule type" value="Genomic_DNA"/>
</dbReference>
<proteinExistence type="predicted"/>
<sequence>MSACTIEFPVSVGDIVNVKITSLPMDKLDLDRYLNTEYLPARVISLRKNSNTRYMKLSVRAYWLEQWFDPETGDEEGYFEREKYFTFPVSAIGRKVFVEEKGEVK</sequence>
<dbReference type="RefSeq" id="WP_227708960.1">
    <property type="nucleotide sequence ID" value="NZ_JAJEQX010000042.1"/>
</dbReference>
<evidence type="ECO:0000313" key="1">
    <source>
        <dbReference type="EMBL" id="MCC2255979.1"/>
    </source>
</evidence>
<organism evidence="1 2">
    <name type="scientific">Ruminococcus turbiniformis</name>
    <dbReference type="NCBI Taxonomy" id="2881258"/>
    <lineage>
        <taxon>Bacteria</taxon>
        <taxon>Bacillati</taxon>
        <taxon>Bacillota</taxon>
        <taxon>Clostridia</taxon>
        <taxon>Eubacteriales</taxon>
        <taxon>Oscillospiraceae</taxon>
        <taxon>Ruminococcus</taxon>
    </lineage>
</organism>
<reference evidence="1 2" key="1">
    <citation type="submission" date="2021-10" db="EMBL/GenBank/DDBJ databases">
        <title>Anaerobic single-cell dispensing facilitates the cultivation of human gut bacteria.</title>
        <authorList>
            <person name="Afrizal A."/>
        </authorList>
    </citation>
    <scope>NUCLEOTIDE SEQUENCE [LARGE SCALE GENOMIC DNA]</scope>
    <source>
        <strain evidence="1 2">CLA-AA-H200</strain>
    </source>
</reference>
<evidence type="ECO:0000313" key="2">
    <source>
        <dbReference type="Proteomes" id="UP001198151"/>
    </source>
</evidence>
<dbReference type="Proteomes" id="UP001198151">
    <property type="component" value="Unassembled WGS sequence"/>
</dbReference>